<dbReference type="EMBL" id="DAKRPA010000015">
    <property type="protein sequence ID" value="DBA03837.1"/>
    <property type="molecule type" value="Genomic_DNA"/>
</dbReference>
<dbReference type="AlphaFoldDB" id="A0AAV2ZF23"/>
<gene>
    <name evidence="1" type="ORF">N0F65_005727</name>
</gene>
<proteinExistence type="predicted"/>
<organism evidence="1 2">
    <name type="scientific">Lagenidium giganteum</name>
    <dbReference type="NCBI Taxonomy" id="4803"/>
    <lineage>
        <taxon>Eukaryota</taxon>
        <taxon>Sar</taxon>
        <taxon>Stramenopiles</taxon>
        <taxon>Oomycota</taxon>
        <taxon>Peronosporomycetes</taxon>
        <taxon>Pythiales</taxon>
        <taxon>Pythiaceae</taxon>
    </lineage>
</organism>
<protein>
    <submittedName>
        <fullName evidence="1">Uncharacterized protein</fullName>
    </submittedName>
</protein>
<reference evidence="1" key="1">
    <citation type="submission" date="2022-11" db="EMBL/GenBank/DDBJ databases">
        <authorList>
            <person name="Morgan W.R."/>
            <person name="Tartar A."/>
        </authorList>
    </citation>
    <scope>NUCLEOTIDE SEQUENCE</scope>
    <source>
        <strain evidence="1">ARSEF 373</strain>
    </source>
</reference>
<reference evidence="1" key="2">
    <citation type="journal article" date="2023" name="Microbiol Resour">
        <title>Decontamination and Annotation of the Draft Genome Sequence of the Oomycete Lagenidium giganteum ARSEF 373.</title>
        <authorList>
            <person name="Morgan W.R."/>
            <person name="Tartar A."/>
        </authorList>
    </citation>
    <scope>NUCLEOTIDE SEQUENCE</scope>
    <source>
        <strain evidence="1">ARSEF 373</strain>
    </source>
</reference>
<dbReference type="Proteomes" id="UP001146120">
    <property type="component" value="Unassembled WGS sequence"/>
</dbReference>
<accession>A0AAV2ZF23</accession>
<sequence>METHLLYEFEGRLPGCTLLQDTSTFALRLDVARGIIEGEVRRATRSRRPGGVKRSRQGAKRRLAALVAHIQGQILQLHDHPHDENDAVDHNADAYVCAIEIVKRKQRVDRHTVCCAFRLPKTDAGVIHGTWQYAREQEDDDVESRTFTLESTAKAAARRQQLLAESSLALLSPGTYELSGFIQYDHLPKSHREECTVTLKLLPNGQLRGFSRELVHPQVSSLRGTWDAATKSVRYVLLYEVRGEVGHFQYDGKVKEAQFVKGRWRNVDRDHAEGYSGGKGNFQLELLRVIRDNKPGADVEDETLCDEAATINVADVVQDLPGRFVGLTAGHYTLHGRASDDDGYEYECVLQLELKPCGVLTGTMQEKVVHQVCPIEGSWTRQTILYRQQYVVEEQAGTYEYGGTLDLTSTVVNGRWGTVLSEDLNLASERGTFAFAITDAVRQWSPEGHLSFPKPFRSTVLCLLLCSLRKDSNAALPTSVWCHVISFCDGAWFPSK</sequence>
<evidence type="ECO:0000313" key="2">
    <source>
        <dbReference type="Proteomes" id="UP001146120"/>
    </source>
</evidence>
<evidence type="ECO:0000313" key="1">
    <source>
        <dbReference type="EMBL" id="DBA03837.1"/>
    </source>
</evidence>
<keyword evidence="2" id="KW-1185">Reference proteome</keyword>
<name>A0AAV2ZF23_9STRA</name>
<comment type="caution">
    <text evidence="1">The sequence shown here is derived from an EMBL/GenBank/DDBJ whole genome shotgun (WGS) entry which is preliminary data.</text>
</comment>